<feature type="compositionally biased region" description="Pro residues" evidence="1">
    <location>
        <begin position="29"/>
        <end position="44"/>
    </location>
</feature>
<comment type="caution">
    <text evidence="3">The sequence shown here is derived from an EMBL/GenBank/DDBJ whole genome shotgun (WGS) entry which is preliminary data.</text>
</comment>
<sequence>MRRSPAPSSTHLFTEARRGFPAHGFAPDQPSPLLPTHNPVPGPVPEGFMNEPPPHPDPVPGSVLEGFMNEPPPHSDPVPGGSWMNRLHTPILFLILLRRCPKPSRPHTLFLSVRGSWMDCLHSLFLSLRGARTHPLRLLCFAEGLHGLAEGPSGLRTAPLSSTVGSPGPAAGRQIIGSYISGLLIACPYVAGLLIVCPYVAGPLIIGSARDSNRSSRLNSGPASDGLWASLRRTQKFSYFVIKKK</sequence>
<feature type="transmembrane region" description="Helical" evidence="2">
    <location>
        <begin position="183"/>
        <end position="207"/>
    </location>
</feature>
<feature type="region of interest" description="Disordered" evidence="1">
    <location>
        <begin position="1"/>
        <end position="57"/>
    </location>
</feature>
<organism evidence="3 4">
    <name type="scientific">Ameca splendens</name>
    <dbReference type="NCBI Taxonomy" id="208324"/>
    <lineage>
        <taxon>Eukaryota</taxon>
        <taxon>Metazoa</taxon>
        <taxon>Chordata</taxon>
        <taxon>Craniata</taxon>
        <taxon>Vertebrata</taxon>
        <taxon>Euteleostomi</taxon>
        <taxon>Actinopterygii</taxon>
        <taxon>Neopterygii</taxon>
        <taxon>Teleostei</taxon>
        <taxon>Neoteleostei</taxon>
        <taxon>Acanthomorphata</taxon>
        <taxon>Ovalentaria</taxon>
        <taxon>Atherinomorphae</taxon>
        <taxon>Cyprinodontiformes</taxon>
        <taxon>Goodeidae</taxon>
        <taxon>Ameca</taxon>
    </lineage>
</organism>
<evidence type="ECO:0000313" key="3">
    <source>
        <dbReference type="EMBL" id="MEQ2297958.1"/>
    </source>
</evidence>
<protein>
    <submittedName>
        <fullName evidence="3">Uncharacterized protein</fullName>
    </submittedName>
</protein>
<keyword evidence="2" id="KW-0472">Membrane</keyword>
<keyword evidence="4" id="KW-1185">Reference proteome</keyword>
<accession>A0ABV0YVP7</accession>
<name>A0ABV0YVP7_9TELE</name>
<keyword evidence="2" id="KW-1133">Transmembrane helix</keyword>
<evidence type="ECO:0000313" key="4">
    <source>
        <dbReference type="Proteomes" id="UP001469553"/>
    </source>
</evidence>
<feature type="compositionally biased region" description="Polar residues" evidence="1">
    <location>
        <begin position="1"/>
        <end position="12"/>
    </location>
</feature>
<evidence type="ECO:0000256" key="1">
    <source>
        <dbReference type="SAM" id="MobiDB-lite"/>
    </source>
</evidence>
<dbReference type="Proteomes" id="UP001469553">
    <property type="component" value="Unassembled WGS sequence"/>
</dbReference>
<dbReference type="EMBL" id="JAHRIP010047030">
    <property type="protein sequence ID" value="MEQ2297958.1"/>
    <property type="molecule type" value="Genomic_DNA"/>
</dbReference>
<keyword evidence="2" id="KW-0812">Transmembrane</keyword>
<reference evidence="3 4" key="1">
    <citation type="submission" date="2021-06" db="EMBL/GenBank/DDBJ databases">
        <authorList>
            <person name="Palmer J.M."/>
        </authorList>
    </citation>
    <scope>NUCLEOTIDE SEQUENCE [LARGE SCALE GENOMIC DNA]</scope>
    <source>
        <strain evidence="3 4">AS_MEX2019</strain>
        <tissue evidence="3">Muscle</tissue>
    </source>
</reference>
<proteinExistence type="predicted"/>
<gene>
    <name evidence="3" type="ORF">AMECASPLE_000157</name>
</gene>
<evidence type="ECO:0000256" key="2">
    <source>
        <dbReference type="SAM" id="Phobius"/>
    </source>
</evidence>